<feature type="region of interest" description="Disordered" evidence="1">
    <location>
        <begin position="73"/>
        <end position="104"/>
    </location>
</feature>
<accession>A0ABD0LU08</accession>
<organism evidence="2 3">
    <name type="scientific">Batillaria attramentaria</name>
    <dbReference type="NCBI Taxonomy" id="370345"/>
    <lineage>
        <taxon>Eukaryota</taxon>
        <taxon>Metazoa</taxon>
        <taxon>Spiralia</taxon>
        <taxon>Lophotrochozoa</taxon>
        <taxon>Mollusca</taxon>
        <taxon>Gastropoda</taxon>
        <taxon>Caenogastropoda</taxon>
        <taxon>Sorbeoconcha</taxon>
        <taxon>Cerithioidea</taxon>
        <taxon>Batillariidae</taxon>
        <taxon>Batillaria</taxon>
    </lineage>
</organism>
<dbReference type="AlphaFoldDB" id="A0ABD0LU08"/>
<reference evidence="2 3" key="1">
    <citation type="journal article" date="2023" name="Sci. Data">
        <title>Genome assembly of the Korean intertidal mud-creeper Batillaria attramentaria.</title>
        <authorList>
            <person name="Patra A.K."/>
            <person name="Ho P.T."/>
            <person name="Jun S."/>
            <person name="Lee S.J."/>
            <person name="Kim Y."/>
            <person name="Won Y.J."/>
        </authorList>
    </citation>
    <scope>NUCLEOTIDE SEQUENCE [LARGE SCALE GENOMIC DNA]</scope>
    <source>
        <strain evidence="2">Wonlab-2016</strain>
    </source>
</reference>
<name>A0ABD0LU08_9CAEN</name>
<sequence length="125" mass="13591">MEAAHCCTCTPASVAKQPHDMEMESSCAAAAAYHHAQHNYAASKNTLTMIFNVTANYSRLQECGTCALIDRNNEEVPENGPDDAVRSRSRNGPHGASQGTPSYATQWGHVQKLLCWRIEGKSVKA</sequence>
<evidence type="ECO:0008006" key="4">
    <source>
        <dbReference type="Google" id="ProtNLM"/>
    </source>
</evidence>
<dbReference type="Proteomes" id="UP001519460">
    <property type="component" value="Unassembled WGS sequence"/>
</dbReference>
<gene>
    <name evidence="2" type="ORF">BaRGS_00005966</name>
</gene>
<comment type="caution">
    <text evidence="2">The sequence shown here is derived from an EMBL/GenBank/DDBJ whole genome shotgun (WGS) entry which is preliminary data.</text>
</comment>
<proteinExistence type="predicted"/>
<evidence type="ECO:0000313" key="3">
    <source>
        <dbReference type="Proteomes" id="UP001519460"/>
    </source>
</evidence>
<dbReference type="EMBL" id="JACVVK020000024">
    <property type="protein sequence ID" value="KAK7502716.1"/>
    <property type="molecule type" value="Genomic_DNA"/>
</dbReference>
<keyword evidence="3" id="KW-1185">Reference proteome</keyword>
<evidence type="ECO:0000256" key="1">
    <source>
        <dbReference type="SAM" id="MobiDB-lite"/>
    </source>
</evidence>
<evidence type="ECO:0000313" key="2">
    <source>
        <dbReference type="EMBL" id="KAK7502716.1"/>
    </source>
</evidence>
<protein>
    <recommendedName>
        <fullName evidence="4">Cellulase</fullName>
    </recommendedName>
</protein>